<dbReference type="Proteomes" id="UP000019373">
    <property type="component" value="Unassembled WGS sequence"/>
</dbReference>
<dbReference type="PROSITE" id="PS51635">
    <property type="entry name" value="PNPLA"/>
    <property type="match status" value="1"/>
</dbReference>
<feature type="compositionally biased region" description="Polar residues" evidence="5">
    <location>
        <begin position="246"/>
        <end position="270"/>
    </location>
</feature>
<comment type="caution">
    <text evidence="4">Lacks conserved residue(s) required for the propagation of feature annotation.</text>
</comment>
<name>U1GPU9_ENDPU</name>
<dbReference type="Pfam" id="PF01734">
    <property type="entry name" value="Patatin"/>
    <property type="match status" value="1"/>
</dbReference>
<dbReference type="GO" id="GO:0016020">
    <property type="term" value="C:membrane"/>
    <property type="evidence" value="ECO:0007669"/>
    <property type="project" value="TreeGrafter"/>
</dbReference>
<feature type="active site" description="Nucleophile" evidence="4">
    <location>
        <position position="129"/>
    </location>
</feature>
<protein>
    <recommendedName>
        <fullName evidence="6">PNPLA domain-containing protein</fullName>
    </recommendedName>
</protein>
<dbReference type="eggNOG" id="KOG4231">
    <property type="taxonomic scope" value="Eukaryota"/>
</dbReference>
<feature type="domain" description="PNPLA" evidence="6">
    <location>
        <begin position="39"/>
        <end position="343"/>
    </location>
</feature>
<dbReference type="AlphaFoldDB" id="U1GPU9"/>
<evidence type="ECO:0000313" key="7">
    <source>
        <dbReference type="EMBL" id="ERF74353.1"/>
    </source>
</evidence>
<feature type="short sequence motif" description="GXSXG" evidence="4">
    <location>
        <begin position="127"/>
        <end position="131"/>
    </location>
</feature>
<feature type="region of interest" description="Disordered" evidence="5">
    <location>
        <begin position="245"/>
        <end position="270"/>
    </location>
</feature>
<evidence type="ECO:0000256" key="3">
    <source>
        <dbReference type="ARBA" id="ARBA00023098"/>
    </source>
</evidence>
<dbReference type="Gene3D" id="3.40.1090.10">
    <property type="entry name" value="Cytosolic phospholipase A2 catalytic domain"/>
    <property type="match status" value="1"/>
</dbReference>
<keyword evidence="3 4" id="KW-0443">Lipid metabolism</keyword>
<evidence type="ECO:0000256" key="4">
    <source>
        <dbReference type="PROSITE-ProRule" id="PRU01161"/>
    </source>
</evidence>
<organism evidence="7 8">
    <name type="scientific">Endocarpon pusillum (strain Z07020 / HMAS-L-300199)</name>
    <name type="common">Lichen-forming fungus</name>
    <dbReference type="NCBI Taxonomy" id="1263415"/>
    <lineage>
        <taxon>Eukaryota</taxon>
        <taxon>Fungi</taxon>
        <taxon>Dikarya</taxon>
        <taxon>Ascomycota</taxon>
        <taxon>Pezizomycotina</taxon>
        <taxon>Eurotiomycetes</taxon>
        <taxon>Chaetothyriomycetidae</taxon>
        <taxon>Verrucariales</taxon>
        <taxon>Verrucariaceae</taxon>
        <taxon>Endocarpon</taxon>
    </lineage>
</organism>
<evidence type="ECO:0000313" key="8">
    <source>
        <dbReference type="Proteomes" id="UP000019373"/>
    </source>
</evidence>
<dbReference type="EMBL" id="KE720882">
    <property type="protein sequence ID" value="ERF74353.1"/>
    <property type="molecule type" value="Genomic_DNA"/>
</dbReference>
<dbReference type="GO" id="GO:0046486">
    <property type="term" value="P:glycerolipid metabolic process"/>
    <property type="evidence" value="ECO:0007669"/>
    <property type="project" value="UniProtKB-ARBA"/>
</dbReference>
<evidence type="ECO:0000256" key="2">
    <source>
        <dbReference type="ARBA" id="ARBA00022963"/>
    </source>
</evidence>
<reference evidence="8" key="1">
    <citation type="journal article" date="2014" name="BMC Genomics">
        <title>Genome characteristics reveal the impact of lichenization on lichen-forming fungus Endocarpon pusillum Hedwig (Verrucariales, Ascomycota).</title>
        <authorList>
            <person name="Wang Y.-Y."/>
            <person name="Liu B."/>
            <person name="Zhang X.-Y."/>
            <person name="Zhou Q.-M."/>
            <person name="Zhang T."/>
            <person name="Li H."/>
            <person name="Yu Y.-F."/>
            <person name="Zhang X.-L."/>
            <person name="Hao X.-Y."/>
            <person name="Wang M."/>
            <person name="Wang L."/>
            <person name="Wei J.-C."/>
        </authorList>
    </citation>
    <scope>NUCLEOTIDE SEQUENCE [LARGE SCALE GENOMIC DNA]</scope>
    <source>
        <strain evidence="8">Z07020 / HMAS-L-300199</strain>
    </source>
</reference>
<feature type="active site" description="Proton acceptor" evidence="4">
    <location>
        <position position="329"/>
    </location>
</feature>
<dbReference type="OMA" id="WHEGCEM"/>
<accession>U1GPU9</accession>
<dbReference type="PANTHER" id="PTHR24185">
    <property type="entry name" value="CALCIUM-INDEPENDENT PHOSPHOLIPASE A2-GAMMA"/>
    <property type="match status" value="1"/>
</dbReference>
<dbReference type="PANTHER" id="PTHR24185:SF1">
    <property type="entry name" value="CALCIUM-INDEPENDENT PHOSPHOLIPASE A2-GAMMA"/>
    <property type="match status" value="1"/>
</dbReference>
<keyword evidence="2 4" id="KW-0442">Lipid degradation</keyword>
<dbReference type="InterPro" id="IPR002641">
    <property type="entry name" value="PNPLA_dom"/>
</dbReference>
<dbReference type="InterPro" id="IPR016035">
    <property type="entry name" value="Acyl_Trfase/lysoPLipase"/>
</dbReference>
<dbReference type="GO" id="GO:0019369">
    <property type="term" value="P:arachidonate metabolic process"/>
    <property type="evidence" value="ECO:0007669"/>
    <property type="project" value="TreeGrafter"/>
</dbReference>
<dbReference type="GO" id="GO:0047499">
    <property type="term" value="F:calcium-independent phospholipase A2 activity"/>
    <property type="evidence" value="ECO:0007669"/>
    <property type="project" value="TreeGrafter"/>
</dbReference>
<gene>
    <name evidence="7" type="ORF">EPUS_02040</name>
</gene>
<evidence type="ECO:0000256" key="1">
    <source>
        <dbReference type="ARBA" id="ARBA00022801"/>
    </source>
</evidence>
<dbReference type="OrthoDB" id="1658288at2759"/>
<feature type="short sequence motif" description="GXGXXG" evidence="4">
    <location>
        <begin position="43"/>
        <end position="48"/>
    </location>
</feature>
<proteinExistence type="predicted"/>
<evidence type="ECO:0000259" key="6">
    <source>
        <dbReference type="PROSITE" id="PS51635"/>
    </source>
</evidence>
<dbReference type="GO" id="GO:0016042">
    <property type="term" value="P:lipid catabolic process"/>
    <property type="evidence" value="ECO:0007669"/>
    <property type="project" value="UniProtKB-UniRule"/>
</dbReference>
<sequence length="540" mass="62184">MDGASNAILEEPEEYLHNIEEPANNPHSPESSWRKCNLLSLDGGGIRGYWSLLALDKLMEYIAEAEGKDQVHHSFTPQDYPENVSQGPFTDEELRKLDEADAAEARCCALNNTRRYLPCHYFDYICGTSTGALIAIMLGRFRMTVPDCLKEYRSLGGEIFGNPRFFTQMRFGLGRRTKYEGEKLKKVFEDVTARRSEQGESSLSRVTFPFKPGLCKTFVITMKSEPPKRKVETVYLIRSYDHDQRTTPGSLPSRKSTWRTTRSNTQVSANGTIDTRGRETVAFKREINYGNADPYQIWEVARAATAAPLYFEPLKIRNHRSEAQSVFMDAGYQYTTNPTEEGALEIEDLYGKFSIGVVVSVGTARRDEPWGGGIRRNVKTVFNKASNSEVVHNKMRDKAANDDFQYYRLNDRDALDIDLDEWKPKPRPFVKDPGSKTINKIENAFGRWASRNDIIDQLQKCAAELVNRRKARATDFAKWERYAIGAQFRCRFKECERGDFANRRDFHNHLVNDHAMQQTELDQEADFCRKYWRYQKAESR</sequence>
<dbReference type="SUPFAM" id="SSF52151">
    <property type="entry name" value="FabD/lysophospholipase-like"/>
    <property type="match status" value="1"/>
</dbReference>
<dbReference type="HOGENOM" id="CLU_000288_144_2_1"/>
<dbReference type="RefSeq" id="XP_007800063.1">
    <property type="nucleotide sequence ID" value="XM_007801872.1"/>
</dbReference>
<keyword evidence="8" id="KW-1185">Reference proteome</keyword>
<dbReference type="GeneID" id="19237094"/>
<evidence type="ECO:0000256" key="5">
    <source>
        <dbReference type="SAM" id="MobiDB-lite"/>
    </source>
</evidence>
<keyword evidence="1 4" id="KW-0378">Hydrolase</keyword>